<dbReference type="InterPro" id="IPR036291">
    <property type="entry name" value="NAD(P)-bd_dom_sf"/>
</dbReference>
<keyword evidence="3" id="KW-1185">Reference proteome</keyword>
<reference evidence="2 3" key="2">
    <citation type="journal article" date="2011" name="ISME J.">
        <title>RNA-seq reveals cooperative metabolic interactions between two termite-gut spirochete species in co-culture.</title>
        <authorList>
            <person name="Rosenthal A.Z."/>
            <person name="Matson E.G."/>
            <person name="Eldar A."/>
            <person name="Leadbetter J.R."/>
        </authorList>
    </citation>
    <scope>NUCLEOTIDE SEQUENCE [LARGE SCALE GENOMIC DNA]</scope>
    <source>
        <strain evidence="3">ATCC BAA-888 / DSM 13862 / ZAS-9</strain>
    </source>
</reference>
<dbReference type="Pfam" id="PF01408">
    <property type="entry name" value="GFO_IDH_MocA"/>
    <property type="match status" value="1"/>
</dbReference>
<organism evidence="2 3">
    <name type="scientific">Leadbettera azotonutricia (strain ATCC BAA-888 / DSM 13862 / ZAS-9)</name>
    <name type="common">Treponema azotonutricium</name>
    <dbReference type="NCBI Taxonomy" id="545695"/>
    <lineage>
        <taxon>Bacteria</taxon>
        <taxon>Pseudomonadati</taxon>
        <taxon>Spirochaetota</taxon>
        <taxon>Spirochaetia</taxon>
        <taxon>Spirochaetales</taxon>
        <taxon>Breznakiellaceae</taxon>
        <taxon>Leadbettera</taxon>
    </lineage>
</organism>
<dbReference type="AlphaFoldDB" id="F5YED7"/>
<dbReference type="InterPro" id="IPR000683">
    <property type="entry name" value="Gfo/Idh/MocA-like_OxRdtase_N"/>
</dbReference>
<dbReference type="RefSeq" id="WP_015712898.1">
    <property type="nucleotide sequence ID" value="NC_015577.1"/>
</dbReference>
<dbReference type="SUPFAM" id="SSF51735">
    <property type="entry name" value="NAD(P)-binding Rossmann-fold domains"/>
    <property type="match status" value="1"/>
</dbReference>
<dbReference type="STRING" id="545695.TREAZ_2633"/>
<protein>
    <submittedName>
        <fullName evidence="2">Putative oxidoreductase domain protein</fullName>
    </submittedName>
</protein>
<dbReference type="KEGG" id="taz:TREAZ_2633"/>
<dbReference type="Gene3D" id="3.30.360.10">
    <property type="entry name" value="Dihydrodipicolinate Reductase, domain 2"/>
    <property type="match status" value="1"/>
</dbReference>
<dbReference type="Gene3D" id="3.40.50.720">
    <property type="entry name" value="NAD(P)-binding Rossmann-like Domain"/>
    <property type="match status" value="1"/>
</dbReference>
<dbReference type="PANTHER" id="PTHR43377:SF1">
    <property type="entry name" value="BILIVERDIN REDUCTASE A"/>
    <property type="match status" value="1"/>
</dbReference>
<reference evidence="3" key="1">
    <citation type="submission" date="2009-12" db="EMBL/GenBank/DDBJ databases">
        <title>Complete sequence of Treponema azotonutricium strain ZAS-9.</title>
        <authorList>
            <person name="Tetu S.G."/>
            <person name="Matson E."/>
            <person name="Ren Q."/>
            <person name="Seshadri R."/>
            <person name="Elbourne L."/>
            <person name="Hassan K.A."/>
            <person name="Durkin A."/>
            <person name="Radune D."/>
            <person name="Mohamoud Y."/>
            <person name="Shay R."/>
            <person name="Jin S."/>
            <person name="Zhang X."/>
            <person name="Lucey K."/>
            <person name="Ballor N.R."/>
            <person name="Ottesen E."/>
            <person name="Rosenthal R."/>
            <person name="Allen A."/>
            <person name="Leadbetter J.R."/>
            <person name="Paulsen I.T."/>
        </authorList>
    </citation>
    <scope>NUCLEOTIDE SEQUENCE [LARGE SCALE GENOMIC DNA]</scope>
    <source>
        <strain evidence="3">ATCC BAA-888 / DSM 13862 / ZAS-9</strain>
    </source>
</reference>
<dbReference type="PANTHER" id="PTHR43377">
    <property type="entry name" value="BILIVERDIN REDUCTASE A"/>
    <property type="match status" value="1"/>
</dbReference>
<dbReference type="HOGENOM" id="CLU_769123_0_0_12"/>
<dbReference type="OrthoDB" id="9772350at2"/>
<dbReference type="GO" id="GO:0000166">
    <property type="term" value="F:nucleotide binding"/>
    <property type="evidence" value="ECO:0007669"/>
    <property type="project" value="InterPro"/>
</dbReference>
<dbReference type="eggNOG" id="COG0673">
    <property type="taxonomic scope" value="Bacteria"/>
</dbReference>
<evidence type="ECO:0000313" key="3">
    <source>
        <dbReference type="Proteomes" id="UP000009222"/>
    </source>
</evidence>
<evidence type="ECO:0000259" key="1">
    <source>
        <dbReference type="Pfam" id="PF01408"/>
    </source>
</evidence>
<name>F5YED7_LEAAZ</name>
<evidence type="ECO:0000313" key="2">
    <source>
        <dbReference type="EMBL" id="AEF80780.1"/>
    </source>
</evidence>
<sequence length="380" mass="41847">MALKVAIIGTGKRSRYYYEPLLRKLGDEVKLVIVWGRSAESAKISGELFGVPWYTDLDKLIKETSPVIGIVAVSYAANGEAALMAVEHGLNVLMETPIAPTLKEADAIIAAAERQKLKIEVSEQFHRRPHMQIILKLLETGVFGPVYTSFNDFGGHGYHGISVMRAFLGFDAKPVRVLGSVRDFDIGPTMAGSGFSADAGQYGMRKETQEHGIIEYDDGRLGIYHWTSVGYNDPLRWWRSARFLAQKGMGLTSFTAGDYSLNLTLLEKDGAAPRPVAIAKRLERVDGGNLQYLEAHTGDEKHPVVRWDNPFASKADGRGHIWEDDELAVAGCIMSLVNAVKNNTSPSYGPYQARLDQELVLAIEKSSKTGKPVVLPLDRQ</sequence>
<feature type="domain" description="Gfo/Idh/MocA-like oxidoreductase N-terminal" evidence="1">
    <location>
        <begin position="3"/>
        <end position="121"/>
    </location>
</feature>
<dbReference type="EMBL" id="CP001841">
    <property type="protein sequence ID" value="AEF80780.1"/>
    <property type="molecule type" value="Genomic_DNA"/>
</dbReference>
<dbReference type="Proteomes" id="UP000009222">
    <property type="component" value="Chromosome"/>
</dbReference>
<dbReference type="InterPro" id="IPR051450">
    <property type="entry name" value="Gfo/Idh/MocA_Oxidoreductases"/>
</dbReference>
<accession>F5YED7</accession>
<gene>
    <name evidence="2" type="ordered locus">TREAZ_2633</name>
</gene>
<dbReference type="InParanoid" id="F5YED7"/>
<proteinExistence type="predicted"/>